<proteinExistence type="predicted"/>
<accession>A0A8D9EUU7</accession>
<dbReference type="EMBL" id="HBUF01569376">
    <property type="protein sequence ID" value="CAG6765867.1"/>
    <property type="molecule type" value="Transcribed_RNA"/>
</dbReference>
<organism evidence="1">
    <name type="scientific">Cacopsylla melanoneura</name>
    <dbReference type="NCBI Taxonomy" id="428564"/>
    <lineage>
        <taxon>Eukaryota</taxon>
        <taxon>Metazoa</taxon>
        <taxon>Ecdysozoa</taxon>
        <taxon>Arthropoda</taxon>
        <taxon>Hexapoda</taxon>
        <taxon>Insecta</taxon>
        <taxon>Pterygota</taxon>
        <taxon>Neoptera</taxon>
        <taxon>Paraneoptera</taxon>
        <taxon>Hemiptera</taxon>
        <taxon>Sternorrhyncha</taxon>
        <taxon>Psylloidea</taxon>
        <taxon>Psyllidae</taxon>
        <taxon>Psyllinae</taxon>
        <taxon>Cacopsylla</taxon>
    </lineage>
</organism>
<name>A0A8D9EUU7_9HEMI</name>
<evidence type="ECO:0000313" key="1">
    <source>
        <dbReference type="EMBL" id="CAG6765854.1"/>
    </source>
</evidence>
<dbReference type="AlphaFoldDB" id="A0A8D9EUU7"/>
<dbReference type="EMBL" id="HBUF01569371">
    <property type="protein sequence ID" value="CAG6765854.1"/>
    <property type="molecule type" value="Transcribed_RNA"/>
</dbReference>
<protein>
    <submittedName>
        <fullName evidence="1">Uncharacterized protein</fullName>
    </submittedName>
</protein>
<sequence>MPRMSSNLQAFPTVGVMQAVASLTTLHQAHLTTQWVHLTTQWVHLTTQWVHRTTQWVHLLVHLLSTVPSLLHRTVGYHLSIVVHHPLPLKIHHCLQLQTARSLTSIHQEKHIEEHHLRIKTGVVHFNTVCPLLSIALSIYRLCHKLKIL</sequence>
<reference evidence="1" key="1">
    <citation type="submission" date="2021-05" db="EMBL/GenBank/DDBJ databases">
        <authorList>
            <person name="Alioto T."/>
            <person name="Alioto T."/>
            <person name="Gomez Garrido J."/>
        </authorList>
    </citation>
    <scope>NUCLEOTIDE SEQUENCE</scope>
</reference>